<dbReference type="STRING" id="1454201.NMS_0752"/>
<evidence type="ECO:0000256" key="1">
    <source>
        <dbReference type="SAM" id="SignalP"/>
    </source>
</evidence>
<dbReference type="AlphaFoldDB" id="W8VZL0"/>
<feature type="signal peptide" evidence="1">
    <location>
        <begin position="1"/>
        <end position="19"/>
    </location>
</feature>
<feature type="chain" id="PRO_5004914642" description="Lipoprotein" evidence="1">
    <location>
        <begin position="20"/>
        <end position="139"/>
    </location>
</feature>
<dbReference type="RefSeq" id="WP_041495465.1">
    <property type="nucleotide sequence ID" value="NZ_AP014548.1"/>
</dbReference>
<organism evidence="2 3">
    <name type="scientific">Nonlabens marinus S1-08</name>
    <dbReference type="NCBI Taxonomy" id="1454201"/>
    <lineage>
        <taxon>Bacteria</taxon>
        <taxon>Pseudomonadati</taxon>
        <taxon>Bacteroidota</taxon>
        <taxon>Flavobacteriia</taxon>
        <taxon>Flavobacteriales</taxon>
        <taxon>Flavobacteriaceae</taxon>
        <taxon>Nonlabens</taxon>
    </lineage>
</organism>
<evidence type="ECO:0000313" key="2">
    <source>
        <dbReference type="EMBL" id="BAO54761.1"/>
    </source>
</evidence>
<name>W8VZL0_9FLAO</name>
<reference evidence="2 3" key="1">
    <citation type="journal article" date="2014" name="Proc. Natl. Acad. Sci. U.S.A.">
        <title>Functional characterization of flavobacteria rhodopsins reveals a unique class of light-driven chloride pump in bacteria.</title>
        <authorList>
            <person name="Yoshizawa S."/>
            <person name="Kumagai Y."/>
            <person name="Kim H."/>
            <person name="Ogura Y."/>
            <person name="Hayashi T."/>
            <person name="Iwasaki W."/>
            <person name="DeLong E.F."/>
            <person name="Kogure K."/>
        </authorList>
    </citation>
    <scope>NUCLEOTIDE SEQUENCE [LARGE SCALE GENOMIC DNA]</scope>
    <source>
        <strain evidence="2 3">S1-08</strain>
    </source>
</reference>
<protein>
    <recommendedName>
        <fullName evidence="4">Lipoprotein</fullName>
    </recommendedName>
</protein>
<dbReference type="Proteomes" id="UP000031760">
    <property type="component" value="Chromosome"/>
</dbReference>
<sequence length="139" mass="15625">MKWKLILMLGLVAASFSSCDIGESEFDTNIQYEIAAVTNVEMPATFKFGEVNDIVVRFNNPSSCHFFSGFDVRPNLNQREVRVILENRNSAECDRLAVPQEETLAFTATSNGSYVFKFFSGLDANGQPEYLEYTVDVVE</sequence>
<evidence type="ECO:0008006" key="4">
    <source>
        <dbReference type="Google" id="ProtNLM"/>
    </source>
</evidence>
<dbReference type="PROSITE" id="PS51257">
    <property type="entry name" value="PROKAR_LIPOPROTEIN"/>
    <property type="match status" value="1"/>
</dbReference>
<accession>W8VZL0</accession>
<dbReference type="KEGG" id="nmf:NMS_0752"/>
<keyword evidence="3" id="KW-1185">Reference proteome</keyword>
<dbReference type="EMBL" id="AP014548">
    <property type="protein sequence ID" value="BAO54761.1"/>
    <property type="molecule type" value="Genomic_DNA"/>
</dbReference>
<proteinExistence type="predicted"/>
<evidence type="ECO:0000313" key="3">
    <source>
        <dbReference type="Proteomes" id="UP000031760"/>
    </source>
</evidence>
<dbReference type="OrthoDB" id="893802at2"/>
<gene>
    <name evidence="2" type="ORF">NMS_0752</name>
</gene>
<dbReference type="HOGENOM" id="CLU_145489_0_0_10"/>
<keyword evidence="1" id="KW-0732">Signal</keyword>